<accession>A0A5B8R7V4</accession>
<dbReference type="InterPro" id="IPR019734">
    <property type="entry name" value="TPR_rpt"/>
</dbReference>
<dbReference type="InterPro" id="IPR011990">
    <property type="entry name" value="TPR-like_helical_dom_sf"/>
</dbReference>
<dbReference type="SUPFAM" id="SSF48452">
    <property type="entry name" value="TPR-like"/>
    <property type="match status" value="1"/>
</dbReference>
<dbReference type="SMART" id="SM00028">
    <property type="entry name" value="TPR"/>
    <property type="match status" value="2"/>
</dbReference>
<reference evidence="1" key="1">
    <citation type="submission" date="2019-06" db="EMBL/GenBank/DDBJ databases">
        <authorList>
            <person name="Murdoch R.W."/>
            <person name="Fathepure B."/>
        </authorList>
    </citation>
    <scope>NUCLEOTIDE SEQUENCE</scope>
</reference>
<proteinExistence type="predicted"/>
<gene>
    <name evidence="1" type="ORF">KBTEX_00294</name>
</gene>
<evidence type="ECO:0000313" key="1">
    <source>
        <dbReference type="EMBL" id="QEA03993.1"/>
    </source>
</evidence>
<organism evidence="1">
    <name type="scientific">uncultured organism</name>
    <dbReference type="NCBI Taxonomy" id="155900"/>
    <lineage>
        <taxon>unclassified sequences</taxon>
        <taxon>environmental samples</taxon>
    </lineage>
</organism>
<dbReference type="Gene3D" id="1.25.40.10">
    <property type="entry name" value="Tetratricopeptide repeat domain"/>
    <property type="match status" value="1"/>
</dbReference>
<dbReference type="AlphaFoldDB" id="A0A5B8R7V4"/>
<dbReference type="PROSITE" id="PS50005">
    <property type="entry name" value="TPR"/>
    <property type="match status" value="1"/>
</dbReference>
<name>A0A5B8R7V4_9ZZZZ</name>
<protein>
    <submittedName>
        <fullName evidence="1">Uncharacterized protein</fullName>
    </submittedName>
</protein>
<dbReference type="EMBL" id="MN079078">
    <property type="protein sequence ID" value="QEA03993.1"/>
    <property type="molecule type" value="Genomic_DNA"/>
</dbReference>
<dbReference type="Pfam" id="PF13428">
    <property type="entry name" value="TPR_14"/>
    <property type="match status" value="1"/>
</dbReference>
<sequence length="104" mass="11616">MDTESLERMIDSGRDSAMLRLTLGNAYARDGDREAAERHLREAVTIDPQYSAAWRALGRLQERGGDRDAALASYREGLAAARANGDMQVVRELEVRVRRLDGPE</sequence>